<dbReference type="EMBL" id="PREZ01000004">
    <property type="protein sequence ID" value="PPA70396.1"/>
    <property type="molecule type" value="Genomic_DNA"/>
</dbReference>
<comment type="caution">
    <text evidence="1">The sequence shown here is derived from an EMBL/GenBank/DDBJ whole genome shotgun (WGS) entry which is preliminary data.</text>
</comment>
<dbReference type="RefSeq" id="WP_104058346.1">
    <property type="nucleotide sequence ID" value="NZ_PREZ01000004.1"/>
</dbReference>
<evidence type="ECO:0008006" key="3">
    <source>
        <dbReference type="Google" id="ProtNLM"/>
    </source>
</evidence>
<dbReference type="Proteomes" id="UP000239047">
    <property type="component" value="Unassembled WGS sequence"/>
</dbReference>
<evidence type="ECO:0000313" key="1">
    <source>
        <dbReference type="EMBL" id="PPA70396.1"/>
    </source>
</evidence>
<dbReference type="AlphaFoldDB" id="A0A2S5GBL8"/>
<accession>A0A2S5GBL8</accession>
<proteinExistence type="predicted"/>
<dbReference type="OrthoDB" id="3010184at2"/>
<keyword evidence="2" id="KW-1185">Reference proteome</keyword>
<organism evidence="1 2">
    <name type="scientific">Jeotgalibacillus proteolyticus</name>
    <dbReference type="NCBI Taxonomy" id="2082395"/>
    <lineage>
        <taxon>Bacteria</taxon>
        <taxon>Bacillati</taxon>
        <taxon>Bacillota</taxon>
        <taxon>Bacilli</taxon>
        <taxon>Bacillales</taxon>
        <taxon>Caryophanaceae</taxon>
        <taxon>Jeotgalibacillus</taxon>
    </lineage>
</organism>
<name>A0A2S5GBL8_9BACL</name>
<sequence>MKFEFYCCEELPKLAWGLRVESGSDVIRVAHGEWVEVGDLFFVEGAWDGEFREGRVEEAESLMGSGAVIKQDQLVICPPAHITEAIYSIRGSECIWFSNSLPFVLEAANEKLRFDYLDYESDFLRIADGLKKYKRDIPLQSNNKLNIHLYYNLLVTKDLKISEQKKPLSADFSTFEEYKIFLIDTLKKIEANARDSARKKTYRPIVFCSKGYDSVACAAIGKDIGCDEAVVFESKRSSRSDSGKEVVEQLGYSIIHEKEELQYMACSIAEDFVASGELGTSIFFAAAEKELTGSLLLSGVHGDRVWDKHLSCEDDELIRSFYPDSAKKEFRLRAGYIPVAIPFIGALKESNFYAISNSQAMKKWSVGGDYDRPIARRFAEEKGVRREAFGFMKSGGAGSSLRFLHLEYLKKVMPPGSFADFEQFYKRTKSKRKKSLQYGFRSLVYFIYCITHLAEMKKIPLQKILKIDRWSLKLKCSPWAPSFLFLWGINKLSTKYQKGAARLKI</sequence>
<evidence type="ECO:0000313" key="2">
    <source>
        <dbReference type="Proteomes" id="UP000239047"/>
    </source>
</evidence>
<reference evidence="1 2" key="1">
    <citation type="submission" date="2018-02" db="EMBL/GenBank/DDBJ databases">
        <title>Jeotgalibacillus proteolyticum sp. nov. a protease producing bacterium isolated from ocean sediments of Laizhou Bay.</title>
        <authorList>
            <person name="Li Y."/>
        </authorList>
    </citation>
    <scope>NUCLEOTIDE SEQUENCE [LARGE SCALE GENOMIC DNA]</scope>
    <source>
        <strain evidence="1 2">22-7</strain>
    </source>
</reference>
<gene>
    <name evidence="1" type="ORF">C4B60_12540</name>
</gene>
<protein>
    <recommendedName>
        <fullName evidence="3">Asparagine synthetase domain-containing protein</fullName>
    </recommendedName>
</protein>